<protein>
    <submittedName>
        <fullName evidence="1">Uncharacterized protein</fullName>
    </submittedName>
</protein>
<comment type="caution">
    <text evidence="1">The sequence shown here is derived from an EMBL/GenBank/DDBJ whole genome shotgun (WGS) entry which is preliminary data.</text>
</comment>
<keyword evidence="2" id="KW-1185">Reference proteome</keyword>
<reference evidence="1" key="1">
    <citation type="submission" date="2023-04" db="EMBL/GenBank/DDBJ databases">
        <title>A chromosome-level genome assembly of the parasitoid wasp Eretmocerus hayati.</title>
        <authorList>
            <person name="Zhong Y."/>
            <person name="Liu S."/>
            <person name="Liu Y."/>
        </authorList>
    </citation>
    <scope>NUCLEOTIDE SEQUENCE</scope>
    <source>
        <strain evidence="1">ZJU_SS_LIU_2023</strain>
    </source>
</reference>
<organism evidence="1 2">
    <name type="scientific">Eretmocerus hayati</name>
    <dbReference type="NCBI Taxonomy" id="131215"/>
    <lineage>
        <taxon>Eukaryota</taxon>
        <taxon>Metazoa</taxon>
        <taxon>Ecdysozoa</taxon>
        <taxon>Arthropoda</taxon>
        <taxon>Hexapoda</taxon>
        <taxon>Insecta</taxon>
        <taxon>Pterygota</taxon>
        <taxon>Neoptera</taxon>
        <taxon>Endopterygota</taxon>
        <taxon>Hymenoptera</taxon>
        <taxon>Apocrita</taxon>
        <taxon>Proctotrupomorpha</taxon>
        <taxon>Chalcidoidea</taxon>
        <taxon>Aphelinidae</taxon>
        <taxon>Aphelininae</taxon>
        <taxon>Eretmocerus</taxon>
    </lineage>
</organism>
<dbReference type="Proteomes" id="UP001239111">
    <property type="component" value="Chromosome 2"/>
</dbReference>
<evidence type="ECO:0000313" key="2">
    <source>
        <dbReference type="Proteomes" id="UP001239111"/>
    </source>
</evidence>
<accession>A0ACC2P959</accession>
<proteinExistence type="predicted"/>
<dbReference type="EMBL" id="CM056742">
    <property type="protein sequence ID" value="KAJ8678315.1"/>
    <property type="molecule type" value="Genomic_DNA"/>
</dbReference>
<evidence type="ECO:0000313" key="1">
    <source>
        <dbReference type="EMBL" id="KAJ8678315.1"/>
    </source>
</evidence>
<gene>
    <name evidence="1" type="ORF">QAD02_014102</name>
</gene>
<name>A0ACC2P959_9HYME</name>
<sequence>MRRWLSVTFCHARHFTISGAFSGFDYGSGVDLAKYFLDGDILVLMASGIGVVSGGMEECATQSSTNSFGIGFLPEYAGEKEVDLSRRLSEGSDPISENVS</sequence>